<gene>
    <name evidence="1" type="ORF">CC84DRAFT_1167459</name>
</gene>
<organism evidence="1 2">
    <name type="scientific">Paraphaeosphaeria sporulosa</name>
    <dbReference type="NCBI Taxonomy" id="1460663"/>
    <lineage>
        <taxon>Eukaryota</taxon>
        <taxon>Fungi</taxon>
        <taxon>Dikarya</taxon>
        <taxon>Ascomycota</taxon>
        <taxon>Pezizomycotina</taxon>
        <taxon>Dothideomycetes</taxon>
        <taxon>Pleosporomycetidae</taxon>
        <taxon>Pleosporales</taxon>
        <taxon>Massarineae</taxon>
        <taxon>Didymosphaeriaceae</taxon>
        <taxon>Paraphaeosphaeria</taxon>
    </lineage>
</organism>
<name>A0A177C4H5_9PLEO</name>
<dbReference type="Proteomes" id="UP000077069">
    <property type="component" value="Unassembled WGS sequence"/>
</dbReference>
<dbReference type="OrthoDB" id="3766445at2759"/>
<dbReference type="InParanoid" id="A0A177C4H5"/>
<dbReference type="RefSeq" id="XP_018032770.1">
    <property type="nucleotide sequence ID" value="XM_018179182.1"/>
</dbReference>
<dbReference type="EMBL" id="KV441556">
    <property type="protein sequence ID" value="OAG02405.1"/>
    <property type="molecule type" value="Genomic_DNA"/>
</dbReference>
<dbReference type="AlphaFoldDB" id="A0A177C4H5"/>
<reference evidence="1 2" key="1">
    <citation type="submission" date="2016-05" db="EMBL/GenBank/DDBJ databases">
        <title>Comparative analysis of secretome profiles of manganese(II)-oxidizing ascomycete fungi.</title>
        <authorList>
            <consortium name="DOE Joint Genome Institute"/>
            <person name="Zeiner C.A."/>
            <person name="Purvine S.O."/>
            <person name="Zink E.M."/>
            <person name="Wu S."/>
            <person name="Pasa-Tolic L."/>
            <person name="Chaput D.L."/>
            <person name="Haridas S."/>
            <person name="Grigoriev I.V."/>
            <person name="Santelli C.M."/>
            <person name="Hansel C.M."/>
        </authorList>
    </citation>
    <scope>NUCLEOTIDE SEQUENCE [LARGE SCALE GENOMIC DNA]</scope>
    <source>
        <strain evidence="1 2">AP3s5-JAC2a</strain>
    </source>
</reference>
<proteinExistence type="predicted"/>
<evidence type="ECO:0000313" key="1">
    <source>
        <dbReference type="EMBL" id="OAG02405.1"/>
    </source>
</evidence>
<sequence>MHGAVIKRAQIEQFNVDMAAFAKSPNEEIEMHSVTDRLVQVQHQAEKHNAVIGAIPALEALITSHAHFPFTNPVMLTRDALLRAVLLLTDHASLPFRQACQVGDDYEIRTHSEKERLRFIYSALACSPIGVPTQDDVLDVVSRVEYPWRTWAKGIIRRQLLDDFRPLAERLAPARDVEVPESLPVKKLEPLRELATAFPLRWGDPAAVVGFGGEGAVTREQFVEWATKVRNYPRAMVLYLAKS</sequence>
<accession>A0A177C4H5</accession>
<keyword evidence="2" id="KW-1185">Reference proteome</keyword>
<evidence type="ECO:0000313" key="2">
    <source>
        <dbReference type="Proteomes" id="UP000077069"/>
    </source>
</evidence>
<dbReference type="GeneID" id="28762668"/>
<protein>
    <submittedName>
        <fullName evidence="1">Uncharacterized protein</fullName>
    </submittedName>
</protein>